<reference evidence="2 3" key="1">
    <citation type="submission" date="2019-07" db="EMBL/GenBank/DDBJ databases">
        <title>Draft genome assembly of a fouling barnacle, Amphibalanus amphitrite (Darwin, 1854): The first reference genome for Thecostraca.</title>
        <authorList>
            <person name="Kim W."/>
        </authorList>
    </citation>
    <scope>NUCLEOTIDE SEQUENCE [LARGE SCALE GENOMIC DNA]</scope>
    <source>
        <strain evidence="2">SNU_AA5</strain>
        <tissue evidence="2">Soma without cirri and trophi</tissue>
    </source>
</reference>
<feature type="region of interest" description="Disordered" evidence="1">
    <location>
        <begin position="137"/>
        <end position="187"/>
    </location>
</feature>
<proteinExistence type="predicted"/>
<feature type="compositionally biased region" description="Low complexity" evidence="1">
    <location>
        <begin position="150"/>
        <end position="168"/>
    </location>
</feature>
<keyword evidence="3" id="KW-1185">Reference proteome</keyword>
<organism evidence="2 3">
    <name type="scientific">Amphibalanus amphitrite</name>
    <name type="common">Striped barnacle</name>
    <name type="synonym">Balanus amphitrite</name>
    <dbReference type="NCBI Taxonomy" id="1232801"/>
    <lineage>
        <taxon>Eukaryota</taxon>
        <taxon>Metazoa</taxon>
        <taxon>Ecdysozoa</taxon>
        <taxon>Arthropoda</taxon>
        <taxon>Crustacea</taxon>
        <taxon>Multicrustacea</taxon>
        <taxon>Cirripedia</taxon>
        <taxon>Thoracica</taxon>
        <taxon>Thoracicalcarea</taxon>
        <taxon>Balanomorpha</taxon>
        <taxon>Balanoidea</taxon>
        <taxon>Balanidae</taxon>
        <taxon>Amphibalaninae</taxon>
        <taxon>Amphibalanus</taxon>
    </lineage>
</organism>
<evidence type="ECO:0000256" key="1">
    <source>
        <dbReference type="SAM" id="MobiDB-lite"/>
    </source>
</evidence>
<evidence type="ECO:0000313" key="3">
    <source>
        <dbReference type="Proteomes" id="UP000440578"/>
    </source>
</evidence>
<evidence type="ECO:0000313" key="2">
    <source>
        <dbReference type="EMBL" id="KAF0295000.1"/>
    </source>
</evidence>
<dbReference type="AlphaFoldDB" id="A0A6A4VU80"/>
<sequence>MDVLAEFLRGLPDQEEGLPFSPLALDELPDIQEHDQRPDVEVALAGEPGGVEGPAQHEVEPERDPVQALRANTRRTISRARAGQPQKKGPRRRPADTPATRSAAPGAAQPNVLQRRALHRGGAALWHSPALRGLSQGRFTFPDAEPAPLGSSTPAAAGPTSSDTAATGPAPGLESEDYDEYGPTVDPALEGGIEERFFFGKDGGFVIHSWSTPIRSNISHEDVVTNSDRLVDSSSATDGV</sequence>
<protein>
    <submittedName>
        <fullName evidence="2">Uncharacterized protein</fullName>
    </submittedName>
</protein>
<gene>
    <name evidence="2" type="ORF">FJT64_007412</name>
</gene>
<accession>A0A6A4VU80</accession>
<feature type="compositionally biased region" description="Basic and acidic residues" evidence="1">
    <location>
        <begin position="55"/>
        <end position="65"/>
    </location>
</feature>
<name>A0A6A4VU80_AMPAM</name>
<dbReference type="Proteomes" id="UP000440578">
    <property type="component" value="Unassembled WGS sequence"/>
</dbReference>
<comment type="caution">
    <text evidence="2">The sequence shown here is derived from an EMBL/GenBank/DDBJ whole genome shotgun (WGS) entry which is preliminary data.</text>
</comment>
<dbReference type="EMBL" id="VIIS01001645">
    <property type="protein sequence ID" value="KAF0295000.1"/>
    <property type="molecule type" value="Genomic_DNA"/>
</dbReference>
<feature type="compositionally biased region" description="Low complexity" evidence="1">
    <location>
        <begin position="96"/>
        <end position="105"/>
    </location>
</feature>
<feature type="region of interest" description="Disordered" evidence="1">
    <location>
        <begin position="44"/>
        <end position="120"/>
    </location>
</feature>